<reference evidence="3" key="1">
    <citation type="submission" date="2012-11" db="EMBL/GenBank/DDBJ databases">
        <authorList>
            <person name="Lucero-Rivera Y.E."/>
            <person name="Tovar-Ramirez D."/>
        </authorList>
    </citation>
    <scope>NUCLEOTIDE SEQUENCE [LARGE SCALE GENOMIC DNA]</scope>
    <source>
        <strain evidence="3">Araruama</strain>
    </source>
</reference>
<evidence type="ECO:0000256" key="1">
    <source>
        <dbReference type="SAM" id="Coils"/>
    </source>
</evidence>
<dbReference type="InterPro" id="IPR027417">
    <property type="entry name" value="P-loop_NTPase"/>
</dbReference>
<evidence type="ECO:0000313" key="3">
    <source>
        <dbReference type="Proteomes" id="UP000189670"/>
    </source>
</evidence>
<proteinExistence type="predicted"/>
<dbReference type="Gene3D" id="3.40.50.300">
    <property type="entry name" value="P-loop containing nucleotide triphosphate hydrolases"/>
    <property type="match status" value="1"/>
</dbReference>
<protein>
    <recommendedName>
        <fullName evidence="4">ATPase domain protein, prokaryote domain protein</fullName>
    </recommendedName>
</protein>
<accession>A0A1V1P910</accession>
<dbReference type="Proteomes" id="UP000189670">
    <property type="component" value="Unassembled WGS sequence"/>
</dbReference>
<sequence>MQYALTERIGDPNLFCGREKEMKQLMDWASGIPRLISKSKAILGRRKSGKTAIMQRLFNLLWQQNGAVIPFYFEVTDKNIWMLKFAESYFCTFLSHFFSFVFRTPLPVHIRYWKWEQLLEMATSYNNKEIIEEMDEFADYVRRESEEHAITLAFNAPAGFSGYSGKYFVVMIDEIQYMTEYVFQDKEMKIKAYNLPGAFHGLVELKHAPMLVAGSYIGWMTQMMQKMFVGCRLRHFPLSPKLDEKGGIEAVYKYAEHYDVSVTDDIAMAINNLVQSDPFYMATLFGSPFRDFSSVEGVTQTFLKETAQDHGELFHTWMEYINISIKQVNDRYAKQILLILSRNRNKAMGRNEILNELGWSQDRDAELEEKLIPLVYGGLIQPTVSSYHYRGIPDDVLDFIFRQRYYYEIYNKPFDLQAEIKNKVKELEEKNRSLTSKVNELKGRLLEITVWREMNQYRKQGKSLAGFEKKLRPMPAHVKKHNRLTMTHSLTIGMIYLNYFLQTPNTFALELDLLIEGISDNGYRCLVFEFKHRDEKQLPTKKEMQDFVQKIELFTNALKQQGYQDICICPIYFSAKGFRKGSEKWLHEHHIYSADLKSWGIN</sequence>
<evidence type="ECO:0000313" key="2">
    <source>
        <dbReference type="EMBL" id="ETR71341.1"/>
    </source>
</evidence>
<feature type="coiled-coil region" evidence="1">
    <location>
        <begin position="417"/>
        <end position="444"/>
    </location>
</feature>
<dbReference type="PANTHER" id="PTHR34301">
    <property type="entry name" value="DNA-BINDING PROTEIN-RELATED"/>
    <property type="match status" value="1"/>
</dbReference>
<comment type="caution">
    <text evidence="2">The sequence shown here is derived from an EMBL/GenBank/DDBJ whole genome shotgun (WGS) entry which is preliminary data.</text>
</comment>
<dbReference type="PANTHER" id="PTHR34301:SF8">
    <property type="entry name" value="ATPASE DOMAIN-CONTAINING PROTEIN"/>
    <property type="match status" value="1"/>
</dbReference>
<name>A0A1V1P910_9BACT</name>
<organism evidence="2 3">
    <name type="scientific">Candidatus Magnetoglobus multicellularis str. Araruama</name>
    <dbReference type="NCBI Taxonomy" id="890399"/>
    <lineage>
        <taxon>Bacteria</taxon>
        <taxon>Pseudomonadati</taxon>
        <taxon>Thermodesulfobacteriota</taxon>
        <taxon>Desulfobacteria</taxon>
        <taxon>Desulfobacterales</taxon>
        <taxon>Desulfobacteraceae</taxon>
        <taxon>Candidatus Magnetoglobus</taxon>
    </lineage>
</organism>
<gene>
    <name evidence="2" type="ORF">OMM_02554</name>
</gene>
<evidence type="ECO:0008006" key="4">
    <source>
        <dbReference type="Google" id="ProtNLM"/>
    </source>
</evidence>
<dbReference type="EMBL" id="ATBP01000282">
    <property type="protein sequence ID" value="ETR71341.1"/>
    <property type="molecule type" value="Genomic_DNA"/>
</dbReference>
<dbReference type="AlphaFoldDB" id="A0A1V1P910"/>
<dbReference type="SUPFAM" id="SSF52540">
    <property type="entry name" value="P-loop containing nucleoside triphosphate hydrolases"/>
    <property type="match status" value="1"/>
</dbReference>
<keyword evidence="1" id="KW-0175">Coiled coil</keyword>